<dbReference type="EC" id="5.4.99.-" evidence="5"/>
<feature type="domain" description="Pseudouridine synthase RsuA/RluA-like" evidence="6">
    <location>
        <begin position="87"/>
        <end position="237"/>
    </location>
</feature>
<keyword evidence="8" id="KW-1185">Reference proteome</keyword>
<comment type="catalytic activity">
    <reaction evidence="1 5">
        <text>a uridine in RNA = a pseudouridine in RNA</text>
        <dbReference type="Rhea" id="RHEA:48348"/>
        <dbReference type="Rhea" id="RHEA-COMP:12068"/>
        <dbReference type="Rhea" id="RHEA-COMP:12069"/>
        <dbReference type="ChEBI" id="CHEBI:65314"/>
        <dbReference type="ChEBI" id="CHEBI:65315"/>
    </reaction>
</comment>
<dbReference type="GO" id="GO:0009982">
    <property type="term" value="F:pseudouridine synthase activity"/>
    <property type="evidence" value="ECO:0007669"/>
    <property type="project" value="InterPro"/>
</dbReference>
<dbReference type="Gene3D" id="3.30.2350.10">
    <property type="entry name" value="Pseudouridine synthase"/>
    <property type="match status" value="1"/>
</dbReference>
<dbReference type="Proteomes" id="UP000624041">
    <property type="component" value="Unassembled WGS sequence"/>
</dbReference>
<dbReference type="CDD" id="cd02869">
    <property type="entry name" value="PseudoU_synth_RluA_like"/>
    <property type="match status" value="1"/>
</dbReference>
<dbReference type="InterPro" id="IPR020103">
    <property type="entry name" value="PsdUridine_synth_cat_dom_sf"/>
</dbReference>
<dbReference type="PANTHER" id="PTHR21600:SF35">
    <property type="entry name" value="PSEUDOURIDINE SYNTHASE"/>
    <property type="match status" value="1"/>
</dbReference>
<evidence type="ECO:0000256" key="3">
    <source>
        <dbReference type="ARBA" id="ARBA00023235"/>
    </source>
</evidence>
<evidence type="ECO:0000256" key="5">
    <source>
        <dbReference type="RuleBase" id="RU362028"/>
    </source>
</evidence>
<dbReference type="NCBIfam" id="TIGR00005">
    <property type="entry name" value="rluA_subfam"/>
    <property type="match status" value="1"/>
</dbReference>
<dbReference type="RefSeq" id="WP_156854544.1">
    <property type="nucleotide sequence ID" value="NZ_BMOS01000036.1"/>
</dbReference>
<dbReference type="FunFam" id="3.30.2350.10:FF:000005">
    <property type="entry name" value="Pseudouridine synthase"/>
    <property type="match status" value="1"/>
</dbReference>
<dbReference type="Pfam" id="PF00849">
    <property type="entry name" value="PseudoU_synth_2"/>
    <property type="match status" value="1"/>
</dbReference>
<feature type="active site" evidence="4">
    <location>
        <position position="133"/>
    </location>
</feature>
<dbReference type="InterPro" id="IPR050188">
    <property type="entry name" value="RluA_PseudoU_synthase"/>
</dbReference>
<evidence type="ECO:0000256" key="2">
    <source>
        <dbReference type="ARBA" id="ARBA00010876"/>
    </source>
</evidence>
<evidence type="ECO:0000313" key="8">
    <source>
        <dbReference type="Proteomes" id="UP000624041"/>
    </source>
</evidence>
<evidence type="ECO:0000256" key="1">
    <source>
        <dbReference type="ARBA" id="ARBA00000073"/>
    </source>
</evidence>
<proteinExistence type="inferred from homology"/>
<reference evidence="7" key="1">
    <citation type="journal article" date="2014" name="Int. J. Syst. Evol. Microbiol.">
        <title>Complete genome sequence of Corynebacterium casei LMG S-19264T (=DSM 44701T), isolated from a smear-ripened cheese.</title>
        <authorList>
            <consortium name="US DOE Joint Genome Institute (JGI-PGF)"/>
            <person name="Walter F."/>
            <person name="Albersmeier A."/>
            <person name="Kalinowski J."/>
            <person name="Ruckert C."/>
        </authorList>
    </citation>
    <scope>NUCLEOTIDE SEQUENCE</scope>
    <source>
        <strain evidence="7">JCM 17251</strain>
    </source>
</reference>
<dbReference type="GO" id="GO:0000455">
    <property type="term" value="P:enzyme-directed rRNA pseudouridine synthesis"/>
    <property type="evidence" value="ECO:0007669"/>
    <property type="project" value="TreeGrafter"/>
</dbReference>
<dbReference type="PANTHER" id="PTHR21600">
    <property type="entry name" value="MITOCHONDRIAL RNA PSEUDOURIDINE SYNTHASE"/>
    <property type="match status" value="1"/>
</dbReference>
<dbReference type="GO" id="GO:0140098">
    <property type="term" value="F:catalytic activity, acting on RNA"/>
    <property type="evidence" value="ECO:0007669"/>
    <property type="project" value="UniProtKB-ARBA"/>
</dbReference>
<dbReference type="SUPFAM" id="SSF55120">
    <property type="entry name" value="Pseudouridine synthase"/>
    <property type="match status" value="1"/>
</dbReference>
<dbReference type="EMBL" id="BMOS01000036">
    <property type="protein sequence ID" value="GGN65349.1"/>
    <property type="molecule type" value="Genomic_DNA"/>
</dbReference>
<dbReference type="InterPro" id="IPR006224">
    <property type="entry name" value="PsdUridine_synth_RluA-like_CS"/>
</dbReference>
<gene>
    <name evidence="7" type="primary">rluD</name>
    <name evidence="7" type="ORF">GCM10007971_34090</name>
</gene>
<comment type="caution">
    <text evidence="7">The sequence shown here is derived from an EMBL/GenBank/DDBJ whole genome shotgun (WGS) entry which is preliminary data.</text>
</comment>
<reference evidence="7" key="2">
    <citation type="submission" date="2020-09" db="EMBL/GenBank/DDBJ databases">
        <authorList>
            <person name="Sun Q."/>
            <person name="Ohkuma M."/>
        </authorList>
    </citation>
    <scope>NUCLEOTIDE SEQUENCE</scope>
    <source>
        <strain evidence="7">JCM 17251</strain>
    </source>
</reference>
<dbReference type="InterPro" id="IPR006145">
    <property type="entry name" value="PsdUridine_synth_RsuA/RluA"/>
</dbReference>
<evidence type="ECO:0000256" key="4">
    <source>
        <dbReference type="PIRSR" id="PIRSR606225-1"/>
    </source>
</evidence>
<name>A0A917Y4X5_9BACI</name>
<organism evidence="7 8">
    <name type="scientific">Oceanobacillus indicireducens</name>
    <dbReference type="NCBI Taxonomy" id="1004261"/>
    <lineage>
        <taxon>Bacteria</taxon>
        <taxon>Bacillati</taxon>
        <taxon>Bacillota</taxon>
        <taxon>Bacilli</taxon>
        <taxon>Bacillales</taxon>
        <taxon>Bacillaceae</taxon>
        <taxon>Oceanobacillus</taxon>
    </lineage>
</organism>
<keyword evidence="3 5" id="KW-0413">Isomerase</keyword>
<dbReference type="InterPro" id="IPR006225">
    <property type="entry name" value="PsdUridine_synth_RluC/D"/>
</dbReference>
<accession>A0A917Y4X5</accession>
<dbReference type="PROSITE" id="PS01129">
    <property type="entry name" value="PSI_RLU"/>
    <property type="match status" value="1"/>
</dbReference>
<comment type="function">
    <text evidence="5">Responsible for synthesis of pseudouridine from uracil.</text>
</comment>
<protein>
    <recommendedName>
        <fullName evidence="5">Pseudouridine synthase</fullName>
        <ecNumber evidence="5">5.4.99.-</ecNumber>
    </recommendedName>
</protein>
<comment type="similarity">
    <text evidence="2 5">Belongs to the pseudouridine synthase RluA family.</text>
</comment>
<dbReference type="AlphaFoldDB" id="A0A917Y4X5"/>
<evidence type="ECO:0000259" key="6">
    <source>
        <dbReference type="Pfam" id="PF00849"/>
    </source>
</evidence>
<dbReference type="GO" id="GO:0003723">
    <property type="term" value="F:RNA binding"/>
    <property type="evidence" value="ECO:0007669"/>
    <property type="project" value="InterPro"/>
</dbReference>
<sequence length="296" mass="33282">MKWIIKEEQAGMLIRDFLQQVGGFSRRILIAAKSAEGNILLNGVKQTVRGQLQAGDVLEVKLPPEPVSKWLFPESLELSIVYEDEAVLVINKPAGMPTLPSPKYKSGTVANGVLAHYEKIGNPHTIHVVTRLDKDTSGLLLIAKDRLSHSLLAKSQQQFTIKRKYLAIVEGEMAEDEGKINAPIGRKPGSIVERVVTEIGKPAVSHYKVKQRMDEHTLLEVELETGRTHQIRVHFSHIHHPLLGDDLYGGKKDYLNRQALHCHEISFLHPFTRKLHTTNARLPEDMEQAMKQLSND</sequence>
<evidence type="ECO:0000313" key="7">
    <source>
        <dbReference type="EMBL" id="GGN65349.1"/>
    </source>
</evidence>